<reference evidence="1" key="1">
    <citation type="submission" date="2019-08" db="EMBL/GenBank/DDBJ databases">
        <authorList>
            <person name="Kucharzyk K."/>
            <person name="Murdoch R.W."/>
            <person name="Higgins S."/>
            <person name="Loffler F."/>
        </authorList>
    </citation>
    <scope>NUCLEOTIDE SEQUENCE</scope>
</reference>
<gene>
    <name evidence="1" type="ORF">SDC9_158786</name>
</gene>
<dbReference type="AlphaFoldDB" id="A0A645FGR3"/>
<accession>A0A645FGR3</accession>
<dbReference type="EMBL" id="VSSQ01057700">
    <property type="protein sequence ID" value="MPN11483.1"/>
    <property type="molecule type" value="Genomic_DNA"/>
</dbReference>
<name>A0A645FGR3_9ZZZZ</name>
<sequence>MELDTAVNQYHPGQRFDIRNLPSVREYIAHHLAARLEQEIFRCAIRNPLCHEKITVSLFAPPVDVLDILVDRFQAKVVYDEKVPDCIQKRKALAQNYENGLTAFSRLAKFLQNWEGNSTRTAELRDQLQISPAVWKDLMQDERVRDMFEEYGVHRSGRGGSAKLEKEGDQCA</sequence>
<protein>
    <submittedName>
        <fullName evidence="1">Uncharacterized protein</fullName>
    </submittedName>
</protein>
<organism evidence="1">
    <name type="scientific">bioreactor metagenome</name>
    <dbReference type="NCBI Taxonomy" id="1076179"/>
    <lineage>
        <taxon>unclassified sequences</taxon>
        <taxon>metagenomes</taxon>
        <taxon>ecological metagenomes</taxon>
    </lineage>
</organism>
<comment type="caution">
    <text evidence="1">The sequence shown here is derived from an EMBL/GenBank/DDBJ whole genome shotgun (WGS) entry which is preliminary data.</text>
</comment>
<proteinExistence type="predicted"/>
<evidence type="ECO:0000313" key="1">
    <source>
        <dbReference type="EMBL" id="MPN11483.1"/>
    </source>
</evidence>